<gene>
    <name evidence="1" type="ORF">EHF44_01655</name>
</gene>
<evidence type="ECO:0000313" key="2">
    <source>
        <dbReference type="Proteomes" id="UP000270411"/>
    </source>
</evidence>
<accession>A0A3G8GVF0</accession>
<reference evidence="2" key="1">
    <citation type="submission" date="2018-11" db="EMBL/GenBank/DDBJ databases">
        <title>FDA dAtabase for Regulatory Grade micrObial Sequences (FDA-ARGOS): Supporting development and validation of Infectious Disease Dx tests.</title>
        <authorList>
            <person name="Goldberg B."/>
            <person name="Campos J."/>
            <person name="Tallon L."/>
            <person name="Sadzewicz L."/>
            <person name="Zhao X."/>
            <person name="Vavikolanu K."/>
            <person name="Mehta A."/>
            <person name="Aluvathingal J."/>
            <person name="Nadendla S."/>
            <person name="Geyer C."/>
            <person name="Nandy P."/>
            <person name="Yan Y."/>
            <person name="Sichtig H."/>
        </authorList>
    </citation>
    <scope>NUCLEOTIDE SEQUENCE [LARGE SCALE GENOMIC DNA]</scope>
    <source>
        <strain evidence="2">FDAARGOS_614</strain>
        <plasmid evidence="2">unnamed1</plasmid>
    </source>
</reference>
<dbReference type="EMBL" id="CP033968">
    <property type="protein sequence ID" value="AZG12197.1"/>
    <property type="molecule type" value="Genomic_DNA"/>
</dbReference>
<proteinExistence type="predicted"/>
<dbReference type="Proteomes" id="UP000270411">
    <property type="component" value="Plasmid unnamed1"/>
</dbReference>
<dbReference type="GeneID" id="60825031"/>
<dbReference type="OrthoDB" id="8343966at2"/>
<dbReference type="AlphaFoldDB" id="A0A3G8GVF0"/>
<evidence type="ECO:0000313" key="1">
    <source>
        <dbReference type="EMBL" id="AZG12197.1"/>
    </source>
</evidence>
<keyword evidence="1" id="KW-0614">Plasmid</keyword>
<protein>
    <submittedName>
        <fullName evidence="1">Uncharacterized protein</fullName>
    </submittedName>
</protein>
<name>A0A3G8GVF0_9BURK</name>
<organism evidence="1 2">
    <name type="scientific">Cupriavidus pauculus</name>
    <dbReference type="NCBI Taxonomy" id="82633"/>
    <lineage>
        <taxon>Bacteria</taxon>
        <taxon>Pseudomonadati</taxon>
        <taxon>Pseudomonadota</taxon>
        <taxon>Betaproteobacteria</taxon>
        <taxon>Burkholderiales</taxon>
        <taxon>Burkholderiaceae</taxon>
        <taxon>Cupriavidus</taxon>
    </lineage>
</organism>
<sequence>MPTVPIHKEFRLLSSTPNLTWQKKTPPASGAHVNIWWLYLTMQRASKLGLTLGGSGQETVRATAEAALSVCAWDGHGYSVTPAYSRLKDYVKPFLSGTLGAGLALLQMDHAGYPWMAHWEDCGGQTTSAHPDFVFFRAATATTPAAVCLAESKGSRATTTDLDVQKDWERQVWSNRHQVLTLPGGGNVAPTEGTLVSSELPGPAGKKRFRSTLVHGVFPSGLPAVTPATASSPGGGVGPNAAGGNQPLDQHAPEMDWRGIQRASLRHTCRLLDMPLTESILASRFWDGFSLNLLFTQPRPSARRVVLELRDRRALLGWDDQSEPDVVYAGPPQVVVQPDGSWWGATIYCRASVLREVLRGRVVDVVDTTERRVRSWGEGGQQMIRLEAADGVGLMVRKMFGAPGS</sequence>
<dbReference type="RefSeq" id="WP_011514854.1">
    <property type="nucleotide sequence ID" value="NZ_CP033968.1"/>
</dbReference>
<dbReference type="KEGG" id="cpau:EHF44_01655"/>
<geneLocation type="plasmid" evidence="1">
    <name>unnamed1</name>
</geneLocation>